<dbReference type="GO" id="GO:0005768">
    <property type="term" value="C:endosome"/>
    <property type="evidence" value="ECO:0007669"/>
    <property type="project" value="TreeGrafter"/>
</dbReference>
<dbReference type="InterPro" id="IPR007262">
    <property type="entry name" value="Vps55/LEPROT"/>
</dbReference>
<evidence type="ECO:0000256" key="6">
    <source>
        <dbReference type="SAM" id="Phobius"/>
    </source>
</evidence>
<dbReference type="Pfam" id="PF04133">
    <property type="entry name" value="Vps55"/>
    <property type="match status" value="1"/>
</dbReference>
<sequence>MFTIIFYVLSPLPSLITRRFTDDLSSTSALKEFCYFLTTGIVLSAFALPIVLARAPSGATGEETVVRDDRGIATGACFLVLMGNLVMFLTIYGLFMIFDNEDGFEYSNWGSGF</sequence>
<evidence type="ECO:0000256" key="3">
    <source>
        <dbReference type="ARBA" id="ARBA00022692"/>
    </source>
</evidence>
<evidence type="ECO:0000313" key="7">
    <source>
        <dbReference type="EMBL" id="TRY75083.1"/>
    </source>
</evidence>
<keyword evidence="8" id="KW-1185">Reference proteome</keyword>
<dbReference type="AlphaFoldDB" id="A0A553PBN0"/>
<keyword evidence="4 6" id="KW-1133">Transmembrane helix</keyword>
<protein>
    <recommendedName>
        <fullName evidence="9">Leptin receptor overlapping transcript-like 1</fullName>
    </recommendedName>
</protein>
<evidence type="ECO:0000256" key="5">
    <source>
        <dbReference type="ARBA" id="ARBA00023136"/>
    </source>
</evidence>
<comment type="subcellular location">
    <subcellularLocation>
        <location evidence="1">Membrane</location>
        <topology evidence="1">Multi-pass membrane protein</topology>
    </subcellularLocation>
</comment>
<accession>A0A553PBN0</accession>
<evidence type="ECO:0008006" key="9">
    <source>
        <dbReference type="Google" id="ProtNLM"/>
    </source>
</evidence>
<feature type="transmembrane region" description="Helical" evidence="6">
    <location>
        <begin position="72"/>
        <end position="98"/>
    </location>
</feature>
<evidence type="ECO:0000256" key="4">
    <source>
        <dbReference type="ARBA" id="ARBA00022989"/>
    </source>
</evidence>
<gene>
    <name evidence="7" type="ORF">TCAL_10806</name>
</gene>
<proteinExistence type="inferred from homology"/>
<organism evidence="7 8">
    <name type="scientific">Tigriopus californicus</name>
    <name type="common">Marine copepod</name>
    <dbReference type="NCBI Taxonomy" id="6832"/>
    <lineage>
        <taxon>Eukaryota</taxon>
        <taxon>Metazoa</taxon>
        <taxon>Ecdysozoa</taxon>
        <taxon>Arthropoda</taxon>
        <taxon>Crustacea</taxon>
        <taxon>Multicrustacea</taxon>
        <taxon>Hexanauplia</taxon>
        <taxon>Copepoda</taxon>
        <taxon>Harpacticoida</taxon>
        <taxon>Harpacticidae</taxon>
        <taxon>Tigriopus</taxon>
    </lineage>
</organism>
<evidence type="ECO:0000256" key="1">
    <source>
        <dbReference type="ARBA" id="ARBA00004141"/>
    </source>
</evidence>
<dbReference type="OMA" id="LMIARHY"/>
<feature type="transmembrane region" description="Helical" evidence="6">
    <location>
        <begin position="33"/>
        <end position="52"/>
    </location>
</feature>
<evidence type="ECO:0000313" key="8">
    <source>
        <dbReference type="Proteomes" id="UP000318571"/>
    </source>
</evidence>
<dbReference type="EMBL" id="VCGU01000005">
    <property type="protein sequence ID" value="TRY75083.1"/>
    <property type="molecule type" value="Genomic_DNA"/>
</dbReference>
<dbReference type="GO" id="GO:0032511">
    <property type="term" value="P:late endosome to vacuole transport via multivesicular body sorting pathway"/>
    <property type="evidence" value="ECO:0007669"/>
    <property type="project" value="TreeGrafter"/>
</dbReference>
<dbReference type="GO" id="GO:0016020">
    <property type="term" value="C:membrane"/>
    <property type="evidence" value="ECO:0007669"/>
    <property type="project" value="UniProtKB-SubCell"/>
</dbReference>
<name>A0A553PBN0_TIGCA</name>
<dbReference type="STRING" id="6832.A0A553PBN0"/>
<keyword evidence="3 6" id="KW-0812">Transmembrane</keyword>
<reference evidence="7 8" key="1">
    <citation type="journal article" date="2018" name="Nat. Ecol. Evol.">
        <title>Genomic signatures of mitonuclear coevolution across populations of Tigriopus californicus.</title>
        <authorList>
            <person name="Barreto F.S."/>
            <person name="Watson E.T."/>
            <person name="Lima T.G."/>
            <person name="Willett C.S."/>
            <person name="Edmands S."/>
            <person name="Li W."/>
            <person name="Burton R.S."/>
        </authorList>
    </citation>
    <scope>NUCLEOTIDE SEQUENCE [LARGE SCALE GENOMIC DNA]</scope>
    <source>
        <strain evidence="7 8">San Diego</strain>
    </source>
</reference>
<comment type="caution">
    <text evidence="7">The sequence shown here is derived from an EMBL/GenBank/DDBJ whole genome shotgun (WGS) entry which is preliminary data.</text>
</comment>
<comment type="similarity">
    <text evidence="2">Belongs to the OB-RGRP/VPS55 family.</text>
</comment>
<dbReference type="Proteomes" id="UP000318571">
    <property type="component" value="Chromosome 2"/>
</dbReference>
<dbReference type="PANTHER" id="PTHR12050:SF0">
    <property type="entry name" value="RH04491P"/>
    <property type="match status" value="1"/>
</dbReference>
<evidence type="ECO:0000256" key="2">
    <source>
        <dbReference type="ARBA" id="ARBA00005645"/>
    </source>
</evidence>
<keyword evidence="5 6" id="KW-0472">Membrane</keyword>
<dbReference type="PANTHER" id="PTHR12050">
    <property type="entry name" value="LEPTIN RECEPTOR-RELATED"/>
    <property type="match status" value="1"/>
</dbReference>